<sequence length="141" mass="15446">MSGKQTRLAIETRGAGLYEFTDAVARFVREAGVNVGLLTLFVRHTSCSLLIQENADPDVQRDLSAFFARLVPPADDPAMAYLTHRAEGPDDMPAHIKAAVLPVSLSIPVSGGRLALGTWQGIYLFEHRTSLHRREVVLHLA</sequence>
<protein>
    <submittedName>
        <fullName evidence="2">Secondary thiamine-phosphate synthase enzyme YjbQ</fullName>
    </submittedName>
</protein>
<gene>
    <name evidence="2" type="ORF">ACFPPC_13215</name>
</gene>
<keyword evidence="3" id="KW-1185">Reference proteome</keyword>
<reference evidence="3" key="1">
    <citation type="journal article" date="2019" name="Int. J. Syst. Evol. Microbiol.">
        <title>The Global Catalogue of Microorganisms (GCM) 10K type strain sequencing project: providing services to taxonomists for standard genome sequencing and annotation.</title>
        <authorList>
            <consortium name="The Broad Institute Genomics Platform"/>
            <consortium name="The Broad Institute Genome Sequencing Center for Infectious Disease"/>
            <person name="Wu L."/>
            <person name="Ma J."/>
        </authorList>
    </citation>
    <scope>NUCLEOTIDE SEQUENCE [LARGE SCALE GENOMIC DNA]</scope>
    <source>
        <strain evidence="3">CGMCC 1.16326</strain>
    </source>
</reference>
<dbReference type="PANTHER" id="PTHR30615:SF8">
    <property type="entry name" value="UPF0047 PROTEIN C4A8.02C"/>
    <property type="match status" value="1"/>
</dbReference>
<dbReference type="Gene3D" id="2.60.120.460">
    <property type="entry name" value="YjbQ-like"/>
    <property type="match status" value="1"/>
</dbReference>
<dbReference type="NCBIfam" id="TIGR00149">
    <property type="entry name" value="TIGR00149_YjbQ"/>
    <property type="match status" value="1"/>
</dbReference>
<comment type="similarity">
    <text evidence="1">Belongs to the UPF0047 family.</text>
</comment>
<dbReference type="PIRSF" id="PIRSF004681">
    <property type="entry name" value="UCP004681"/>
    <property type="match status" value="1"/>
</dbReference>
<dbReference type="PANTHER" id="PTHR30615">
    <property type="entry name" value="UNCHARACTERIZED PROTEIN YJBQ-RELATED"/>
    <property type="match status" value="1"/>
</dbReference>
<dbReference type="InterPro" id="IPR001602">
    <property type="entry name" value="UPF0047_YjbQ-like"/>
</dbReference>
<evidence type="ECO:0000256" key="1">
    <source>
        <dbReference type="ARBA" id="ARBA00005534"/>
    </source>
</evidence>
<dbReference type="RefSeq" id="WP_377008623.1">
    <property type="nucleotide sequence ID" value="NZ_JBHSLV010000021.1"/>
</dbReference>
<dbReference type="PROSITE" id="PS01314">
    <property type="entry name" value="UPF0047"/>
    <property type="match status" value="1"/>
</dbReference>
<proteinExistence type="inferred from homology"/>
<dbReference type="EMBL" id="JBHSLV010000021">
    <property type="protein sequence ID" value="MFC5393598.1"/>
    <property type="molecule type" value="Genomic_DNA"/>
</dbReference>
<organism evidence="2 3">
    <name type="scientific">Bosea vestrisii</name>
    <dbReference type="NCBI Taxonomy" id="151416"/>
    <lineage>
        <taxon>Bacteria</taxon>
        <taxon>Pseudomonadati</taxon>
        <taxon>Pseudomonadota</taxon>
        <taxon>Alphaproteobacteria</taxon>
        <taxon>Hyphomicrobiales</taxon>
        <taxon>Boseaceae</taxon>
        <taxon>Bosea</taxon>
    </lineage>
</organism>
<comment type="caution">
    <text evidence="2">The sequence shown here is derived from an EMBL/GenBank/DDBJ whole genome shotgun (WGS) entry which is preliminary data.</text>
</comment>
<accession>A0ABW0HB66</accession>
<dbReference type="InterPro" id="IPR035917">
    <property type="entry name" value="YjbQ-like_sf"/>
</dbReference>
<evidence type="ECO:0000313" key="3">
    <source>
        <dbReference type="Proteomes" id="UP001596104"/>
    </source>
</evidence>
<name>A0ABW0HB66_9HYPH</name>
<dbReference type="Pfam" id="PF01894">
    <property type="entry name" value="YjbQ"/>
    <property type="match status" value="1"/>
</dbReference>
<evidence type="ECO:0000313" key="2">
    <source>
        <dbReference type="EMBL" id="MFC5393598.1"/>
    </source>
</evidence>
<dbReference type="Proteomes" id="UP001596104">
    <property type="component" value="Unassembled WGS sequence"/>
</dbReference>
<dbReference type="SUPFAM" id="SSF111038">
    <property type="entry name" value="YjbQ-like"/>
    <property type="match status" value="1"/>
</dbReference>